<dbReference type="EMBL" id="LIZX01000017">
    <property type="protein sequence ID" value="KPJ69682.1"/>
    <property type="molecule type" value="Genomic_DNA"/>
</dbReference>
<protein>
    <recommendedName>
        <fullName evidence="5">TonB-dependent receptor-like beta-barrel domain-containing protein</fullName>
    </recommendedName>
</protein>
<proteinExistence type="predicted"/>
<evidence type="ECO:0008006" key="5">
    <source>
        <dbReference type="Google" id="ProtNLM"/>
    </source>
</evidence>
<comment type="caution">
    <text evidence="3">The sequence shown here is derived from an EMBL/GenBank/DDBJ whole genome shotgun (WGS) entry which is preliminary data.</text>
</comment>
<reference evidence="3 4" key="1">
    <citation type="journal article" date="2015" name="Microbiome">
        <title>Genomic resolution of linkages in carbon, nitrogen, and sulfur cycling among widespread estuary sediment bacteria.</title>
        <authorList>
            <person name="Baker B.J."/>
            <person name="Lazar C.S."/>
            <person name="Teske A.P."/>
            <person name="Dick G.J."/>
        </authorList>
    </citation>
    <scope>NUCLEOTIDE SEQUENCE [LARGE SCALE GENOMIC DNA]</scope>
    <source>
        <strain evidence="3">DG_54_3</strain>
    </source>
</reference>
<feature type="coiled-coil region" evidence="1">
    <location>
        <begin position="29"/>
        <end position="77"/>
    </location>
</feature>
<feature type="chain" id="PRO_5006640402" description="TonB-dependent receptor-like beta-barrel domain-containing protein" evidence="2">
    <location>
        <begin position="23"/>
        <end position="465"/>
    </location>
</feature>
<name>A0A0S7Y4K0_UNCSA</name>
<evidence type="ECO:0000313" key="4">
    <source>
        <dbReference type="Proteomes" id="UP000051861"/>
    </source>
</evidence>
<dbReference type="AlphaFoldDB" id="A0A0S7Y4K0"/>
<sequence length="465" mass="53076">MRRIFIILTLLVVAVSANIVSAQTGSNDTEQLNAEILQLQRQIIEMEKKHKTQIDILKKQIDELAAALKQKKQQDEAASLRQLAKAEAGQQIIAEEKPEETVFEAGGLALQALNPEISVTGDFLFSTRQDTTSDESSDFDFRTLGIHIESWLDPYTRFKAAIPVTESDAKLGEGYVTLYNIASDLNLTLGKFRQQFGVVNRWHKHGLDQVDFPLTLRKIFGEGGLNQTGLSLDWLMLPIGQASQQLTFQVTDGSNSRLFGQNTRNRPSILAHYKNYRDLSKDTYMEWGLTGLIGWNDEWDIYVDTTQNSSQETFVLGADLSILWEPTEKMRYRNLEWRSEAYWLNKRLLAPDASGDDNINAWGLYSYLQSKISRTIDVGMRGDFYVPDTKSYANISDSLSLSPLAVTGDNPYLWQISPYITWWQSPFVKFRAEYDYSNGKRIENPEHTIWLQCVFSAGPHKHERY</sequence>
<keyword evidence="1" id="KW-0175">Coiled coil</keyword>
<accession>A0A0S7Y4K0</accession>
<evidence type="ECO:0000256" key="2">
    <source>
        <dbReference type="SAM" id="SignalP"/>
    </source>
</evidence>
<gene>
    <name evidence="3" type="ORF">AMJ44_02965</name>
</gene>
<evidence type="ECO:0000313" key="3">
    <source>
        <dbReference type="EMBL" id="KPJ69682.1"/>
    </source>
</evidence>
<evidence type="ECO:0000256" key="1">
    <source>
        <dbReference type="SAM" id="Coils"/>
    </source>
</evidence>
<organism evidence="3 4">
    <name type="scientific">candidate division WOR-1 bacterium DG_54_3</name>
    <dbReference type="NCBI Taxonomy" id="1703775"/>
    <lineage>
        <taxon>Bacteria</taxon>
        <taxon>Bacillati</taxon>
        <taxon>Saganbacteria</taxon>
    </lineage>
</organism>
<feature type="signal peptide" evidence="2">
    <location>
        <begin position="1"/>
        <end position="22"/>
    </location>
</feature>
<dbReference type="Proteomes" id="UP000051861">
    <property type="component" value="Unassembled WGS sequence"/>
</dbReference>
<keyword evidence="2" id="KW-0732">Signal</keyword>